<feature type="transmembrane region" description="Helical" evidence="1">
    <location>
        <begin position="48"/>
        <end position="69"/>
    </location>
</feature>
<dbReference type="RefSeq" id="WP_301143458.1">
    <property type="nucleotide sequence ID" value="NZ_JAUHQA010000001.1"/>
</dbReference>
<protein>
    <recommendedName>
        <fullName evidence="4">Flippase GtrA (Transmembrane translocase of bactoprenol-linked glucose)</fullName>
    </recommendedName>
</protein>
<evidence type="ECO:0008006" key="4">
    <source>
        <dbReference type="Google" id="ProtNLM"/>
    </source>
</evidence>
<feature type="transmembrane region" description="Helical" evidence="1">
    <location>
        <begin position="21"/>
        <end position="42"/>
    </location>
</feature>
<organism evidence="2 3">
    <name type="scientific">Demequina muriae</name>
    <dbReference type="NCBI Taxonomy" id="3051664"/>
    <lineage>
        <taxon>Bacteria</taxon>
        <taxon>Bacillati</taxon>
        <taxon>Actinomycetota</taxon>
        <taxon>Actinomycetes</taxon>
        <taxon>Micrococcales</taxon>
        <taxon>Demequinaceae</taxon>
        <taxon>Demequina</taxon>
    </lineage>
</organism>
<sequence>MDQHRRDYLRRRYSRLGWGEWLAASVFAFVAAFSLDGVWGALESRAAVWWALMPLLAVLLQAGAYWLAARSWVGAGRMPRALARVFLAVRALNVGLLVISLIGIVATWPGTVLGGLVAIAIWLFAVAEYVNYFVMRIAYRPDRWWRGVRGRRTPQLMLDVREGVTRARPSPPASPPHD</sequence>
<gene>
    <name evidence="2" type="ORF">QQX02_12410</name>
</gene>
<evidence type="ECO:0000313" key="3">
    <source>
        <dbReference type="Proteomes" id="UP001172708"/>
    </source>
</evidence>
<keyword evidence="1" id="KW-0472">Membrane</keyword>
<proteinExistence type="predicted"/>
<keyword evidence="1" id="KW-1133">Transmembrane helix</keyword>
<keyword evidence="1" id="KW-0812">Transmembrane</keyword>
<name>A0ABT8GJW4_9MICO</name>
<accession>A0ABT8GJW4</accession>
<comment type="caution">
    <text evidence="2">The sequence shown here is derived from an EMBL/GenBank/DDBJ whole genome shotgun (WGS) entry which is preliminary data.</text>
</comment>
<dbReference type="EMBL" id="JAUHQA010000001">
    <property type="protein sequence ID" value="MDN4481724.1"/>
    <property type="molecule type" value="Genomic_DNA"/>
</dbReference>
<keyword evidence="3" id="KW-1185">Reference proteome</keyword>
<feature type="transmembrane region" description="Helical" evidence="1">
    <location>
        <begin position="81"/>
        <end position="106"/>
    </location>
</feature>
<feature type="transmembrane region" description="Helical" evidence="1">
    <location>
        <begin position="112"/>
        <end position="134"/>
    </location>
</feature>
<reference evidence="2" key="1">
    <citation type="submission" date="2023-06" db="EMBL/GenBank/DDBJ databases">
        <title>Egi l300058.</title>
        <authorList>
            <person name="Gao L."/>
            <person name="Fang B.-Z."/>
            <person name="Li W.-J."/>
        </authorList>
    </citation>
    <scope>NUCLEOTIDE SEQUENCE</scope>
    <source>
        <strain evidence="2">EGI L300058</strain>
    </source>
</reference>
<dbReference type="Proteomes" id="UP001172708">
    <property type="component" value="Unassembled WGS sequence"/>
</dbReference>
<evidence type="ECO:0000313" key="2">
    <source>
        <dbReference type="EMBL" id="MDN4481724.1"/>
    </source>
</evidence>
<evidence type="ECO:0000256" key="1">
    <source>
        <dbReference type="SAM" id="Phobius"/>
    </source>
</evidence>